<keyword evidence="6 12" id="KW-0418">Kinase</keyword>
<evidence type="ECO:0000256" key="1">
    <source>
        <dbReference type="ARBA" id="ARBA00000085"/>
    </source>
</evidence>
<evidence type="ECO:0000259" key="11">
    <source>
        <dbReference type="PROSITE" id="PS50113"/>
    </source>
</evidence>
<dbReference type="InterPro" id="IPR035965">
    <property type="entry name" value="PAS-like_dom_sf"/>
</dbReference>
<dbReference type="CDD" id="cd00082">
    <property type="entry name" value="HisKA"/>
    <property type="match status" value="1"/>
</dbReference>
<dbReference type="OrthoDB" id="1931120at2"/>
<keyword evidence="5" id="KW-0547">Nucleotide-binding</keyword>
<feature type="domain" description="PAS" evidence="10">
    <location>
        <begin position="6"/>
        <end position="50"/>
    </location>
</feature>
<evidence type="ECO:0000256" key="6">
    <source>
        <dbReference type="ARBA" id="ARBA00022777"/>
    </source>
</evidence>
<dbReference type="EMBL" id="PQVH01000002">
    <property type="protein sequence ID" value="TFW73199.1"/>
    <property type="molecule type" value="Genomic_DNA"/>
</dbReference>
<dbReference type="Pfam" id="PF02518">
    <property type="entry name" value="HATPase_c"/>
    <property type="match status" value="1"/>
</dbReference>
<dbReference type="Pfam" id="PF08447">
    <property type="entry name" value="PAS_3"/>
    <property type="match status" value="1"/>
</dbReference>
<keyword evidence="3" id="KW-0597">Phosphoprotein</keyword>
<dbReference type="InterPro" id="IPR036097">
    <property type="entry name" value="HisK_dim/P_sf"/>
</dbReference>
<comment type="caution">
    <text evidence="12">The sequence shown here is derived from an EMBL/GenBank/DDBJ whole genome shotgun (WGS) entry which is preliminary data.</text>
</comment>
<dbReference type="PRINTS" id="PR00344">
    <property type="entry name" value="BCTRLSENSOR"/>
</dbReference>
<dbReference type="InterPro" id="IPR005467">
    <property type="entry name" value="His_kinase_dom"/>
</dbReference>
<keyword evidence="7" id="KW-0067">ATP-binding</keyword>
<evidence type="ECO:0000256" key="2">
    <source>
        <dbReference type="ARBA" id="ARBA00012438"/>
    </source>
</evidence>
<dbReference type="PANTHER" id="PTHR43065">
    <property type="entry name" value="SENSOR HISTIDINE KINASE"/>
    <property type="match status" value="1"/>
</dbReference>
<accession>A0A4Y9VVR1</accession>
<dbReference type="GO" id="GO:0000155">
    <property type="term" value="F:phosphorelay sensor kinase activity"/>
    <property type="evidence" value="ECO:0007669"/>
    <property type="project" value="InterPro"/>
</dbReference>
<evidence type="ECO:0000256" key="7">
    <source>
        <dbReference type="ARBA" id="ARBA00022840"/>
    </source>
</evidence>
<dbReference type="InterPro" id="IPR000014">
    <property type="entry name" value="PAS"/>
</dbReference>
<dbReference type="RefSeq" id="WP_135276375.1">
    <property type="nucleotide sequence ID" value="NZ_PQVH01000002.1"/>
</dbReference>
<dbReference type="InterPro" id="IPR003594">
    <property type="entry name" value="HATPase_dom"/>
</dbReference>
<dbReference type="SUPFAM" id="SSF47384">
    <property type="entry name" value="Homodimeric domain of signal transducing histidine kinase"/>
    <property type="match status" value="1"/>
</dbReference>
<dbReference type="InterPro" id="IPR001610">
    <property type="entry name" value="PAC"/>
</dbReference>
<keyword evidence="13" id="KW-1185">Reference proteome</keyword>
<dbReference type="SUPFAM" id="SSF55874">
    <property type="entry name" value="ATPase domain of HSP90 chaperone/DNA topoisomerase II/histidine kinase"/>
    <property type="match status" value="1"/>
</dbReference>
<dbReference type="Pfam" id="PF13426">
    <property type="entry name" value="PAS_9"/>
    <property type="match status" value="1"/>
</dbReference>
<feature type="domain" description="Histidine kinase" evidence="9">
    <location>
        <begin position="287"/>
        <end position="503"/>
    </location>
</feature>
<dbReference type="PROSITE" id="PS50112">
    <property type="entry name" value="PAS"/>
    <property type="match status" value="1"/>
</dbReference>
<dbReference type="Gene3D" id="3.30.565.10">
    <property type="entry name" value="Histidine kinase-like ATPase, C-terminal domain"/>
    <property type="match status" value="1"/>
</dbReference>
<organism evidence="12 13">
    <name type="scientific">Methylotenera oryzisoli</name>
    <dbReference type="NCBI Taxonomy" id="2080758"/>
    <lineage>
        <taxon>Bacteria</taxon>
        <taxon>Pseudomonadati</taxon>
        <taxon>Pseudomonadota</taxon>
        <taxon>Betaproteobacteria</taxon>
        <taxon>Nitrosomonadales</taxon>
        <taxon>Methylophilaceae</taxon>
        <taxon>Methylotenera</taxon>
    </lineage>
</organism>
<keyword evidence="8" id="KW-0902">Two-component regulatory system</keyword>
<dbReference type="InterPro" id="IPR000700">
    <property type="entry name" value="PAS-assoc_C"/>
</dbReference>
<evidence type="ECO:0000313" key="12">
    <source>
        <dbReference type="EMBL" id="TFW73199.1"/>
    </source>
</evidence>
<dbReference type="InterPro" id="IPR013655">
    <property type="entry name" value="PAS_fold_3"/>
</dbReference>
<dbReference type="InterPro" id="IPR036890">
    <property type="entry name" value="HATPase_C_sf"/>
</dbReference>
<dbReference type="Gene3D" id="1.10.287.130">
    <property type="match status" value="1"/>
</dbReference>
<reference evidence="12 13" key="1">
    <citation type="submission" date="2018-02" db="EMBL/GenBank/DDBJ databases">
        <title>A novel lanthanide dependent methylotroph, Methylotenera sp. La3113.</title>
        <authorList>
            <person name="Lv H."/>
            <person name="Tani A."/>
        </authorList>
    </citation>
    <scope>NUCLEOTIDE SEQUENCE [LARGE SCALE GENOMIC DNA]</scope>
    <source>
        <strain evidence="12 13">La3113</strain>
    </source>
</reference>
<feature type="domain" description="PAC" evidence="11">
    <location>
        <begin position="215"/>
        <end position="267"/>
    </location>
</feature>
<dbReference type="GO" id="GO:0005524">
    <property type="term" value="F:ATP binding"/>
    <property type="evidence" value="ECO:0007669"/>
    <property type="project" value="UniProtKB-KW"/>
</dbReference>
<evidence type="ECO:0000256" key="4">
    <source>
        <dbReference type="ARBA" id="ARBA00022679"/>
    </source>
</evidence>
<dbReference type="PROSITE" id="PS50109">
    <property type="entry name" value="HIS_KIN"/>
    <property type="match status" value="1"/>
</dbReference>
<proteinExistence type="predicted"/>
<gene>
    <name evidence="12" type="ORF">C3Y98_01540</name>
</gene>
<dbReference type="NCBIfam" id="TIGR00229">
    <property type="entry name" value="sensory_box"/>
    <property type="match status" value="1"/>
</dbReference>
<dbReference type="Proteomes" id="UP000297706">
    <property type="component" value="Unassembled WGS sequence"/>
</dbReference>
<evidence type="ECO:0000259" key="9">
    <source>
        <dbReference type="PROSITE" id="PS50109"/>
    </source>
</evidence>
<dbReference type="CDD" id="cd00130">
    <property type="entry name" value="PAS"/>
    <property type="match status" value="2"/>
</dbReference>
<dbReference type="PROSITE" id="PS50113">
    <property type="entry name" value="PAC"/>
    <property type="match status" value="1"/>
</dbReference>
<evidence type="ECO:0000259" key="10">
    <source>
        <dbReference type="PROSITE" id="PS50112"/>
    </source>
</evidence>
<dbReference type="SMART" id="SM00091">
    <property type="entry name" value="PAS"/>
    <property type="match status" value="2"/>
</dbReference>
<comment type="catalytic activity">
    <reaction evidence="1">
        <text>ATP + protein L-histidine = ADP + protein N-phospho-L-histidine.</text>
        <dbReference type="EC" id="2.7.13.3"/>
    </reaction>
</comment>
<dbReference type="Pfam" id="PF00512">
    <property type="entry name" value="HisKA"/>
    <property type="match status" value="1"/>
</dbReference>
<dbReference type="EC" id="2.7.13.3" evidence="2"/>
<evidence type="ECO:0000313" key="13">
    <source>
        <dbReference type="Proteomes" id="UP000297706"/>
    </source>
</evidence>
<evidence type="ECO:0000256" key="5">
    <source>
        <dbReference type="ARBA" id="ARBA00022741"/>
    </source>
</evidence>
<evidence type="ECO:0000256" key="3">
    <source>
        <dbReference type="ARBA" id="ARBA00022553"/>
    </source>
</evidence>
<dbReference type="SMART" id="SM00387">
    <property type="entry name" value="HATPase_c"/>
    <property type="match status" value="1"/>
</dbReference>
<sequence length="503" mass="55417">MAYPLQSLSFQTLFDAVADAMLLISDTGKVTEANTAALSLLGYTAQEIIGLPVEALVPQRYQAQHIKHRTKFAKNPEKRPMGSGNELAVLTKEGKELEVDIGLSPISYQEKPYTLVTFYTVAKRKSVEQALRISEESLRLAKKAAGLVVFDFDADLKMRDANKQLLTYWGAEPDQTEQNTEKNSSTVLPQIHPDDSAIRASALRHATDPLGNGELKVEYRIINPTTGDLRWISATGRAHFRDGRATRLLGVVRDITEQKIIEKKLQDQHAETETLFAKEVATQTASAIAHEINQPLTAISAYSEVALHALKQKVIDSASLKRALEGCVAQAQRAGSSLHELLSFLHKGEMTREQLDINNVVKEALVVAKSYGYSDFHPVLQLENNIRLVLGNKTQVLKIIVNLLRNAVEAMREAEIAPSEISITVRTNANINMAHVSVQDVGPGLNHEVAKHIFEPFFTTKSKGIGMGLAISRSLAEANGGQLWLDPDFKLGATFHFTLPFSP</sequence>
<dbReference type="SUPFAM" id="SSF55785">
    <property type="entry name" value="PYP-like sensor domain (PAS domain)"/>
    <property type="match status" value="2"/>
</dbReference>
<dbReference type="PANTHER" id="PTHR43065:SF10">
    <property type="entry name" value="PEROXIDE STRESS-ACTIVATED HISTIDINE KINASE MAK3"/>
    <property type="match status" value="1"/>
</dbReference>
<name>A0A4Y9VVR1_9PROT</name>
<dbReference type="AlphaFoldDB" id="A0A4Y9VVR1"/>
<dbReference type="SMART" id="SM00086">
    <property type="entry name" value="PAC"/>
    <property type="match status" value="1"/>
</dbReference>
<dbReference type="InterPro" id="IPR004358">
    <property type="entry name" value="Sig_transdc_His_kin-like_C"/>
</dbReference>
<dbReference type="Gene3D" id="3.30.450.20">
    <property type="entry name" value="PAS domain"/>
    <property type="match status" value="2"/>
</dbReference>
<keyword evidence="4" id="KW-0808">Transferase</keyword>
<dbReference type="InterPro" id="IPR003661">
    <property type="entry name" value="HisK_dim/P_dom"/>
</dbReference>
<evidence type="ECO:0000256" key="8">
    <source>
        <dbReference type="ARBA" id="ARBA00023012"/>
    </source>
</evidence>
<protein>
    <recommendedName>
        <fullName evidence="2">histidine kinase</fullName>
        <ecNumber evidence="2">2.7.13.3</ecNumber>
    </recommendedName>
</protein>